<evidence type="ECO:0000313" key="2">
    <source>
        <dbReference type="EMBL" id="BDT58588.1"/>
    </source>
</evidence>
<feature type="transmembrane region" description="Helical" evidence="1">
    <location>
        <begin position="6"/>
        <end position="22"/>
    </location>
</feature>
<feature type="transmembrane region" description="Helical" evidence="1">
    <location>
        <begin position="54"/>
        <end position="77"/>
    </location>
</feature>
<accession>A0ABM8C5U8</accession>
<name>A0ABM8C5U8_9BURK</name>
<keyword evidence="1" id="KW-0472">Membrane</keyword>
<reference evidence="2" key="1">
    <citation type="submission" date="2022-11" db="EMBL/GenBank/DDBJ databases">
        <title>Isolation and characterization of PLA-degrading bacterium Massilia sp. from Antarctic soil.</title>
        <authorList>
            <person name="Sato K."/>
            <person name="Gomez-Fuentes C."/>
            <person name="Ahmad S.A."/>
            <person name="Zulkharnain A."/>
        </authorList>
    </citation>
    <scope>NUCLEOTIDE SEQUENCE</scope>
    <source>
        <strain evidence="2">N-3</strain>
    </source>
</reference>
<proteinExistence type="predicted"/>
<evidence type="ECO:0000256" key="1">
    <source>
        <dbReference type="SAM" id="Phobius"/>
    </source>
</evidence>
<keyword evidence="1" id="KW-0812">Transmembrane</keyword>
<evidence type="ECO:0000313" key="3">
    <source>
        <dbReference type="Proteomes" id="UP001163336"/>
    </source>
</evidence>
<dbReference type="RefSeq" id="WP_281913999.1">
    <property type="nucleotide sequence ID" value="NZ_AP026966.1"/>
</dbReference>
<protein>
    <submittedName>
        <fullName evidence="2">Uncharacterized protein</fullName>
    </submittedName>
</protein>
<gene>
    <name evidence="2" type="ORF">MasN3_20820</name>
</gene>
<keyword evidence="3" id="KW-1185">Reference proteome</keyword>
<dbReference type="EMBL" id="AP026966">
    <property type="protein sequence ID" value="BDT58588.1"/>
    <property type="molecule type" value="Genomic_DNA"/>
</dbReference>
<organism evidence="2 3">
    <name type="scientific">Massilia varians</name>
    <dbReference type="NCBI Taxonomy" id="457921"/>
    <lineage>
        <taxon>Bacteria</taxon>
        <taxon>Pseudomonadati</taxon>
        <taxon>Pseudomonadota</taxon>
        <taxon>Betaproteobacteria</taxon>
        <taxon>Burkholderiales</taxon>
        <taxon>Oxalobacteraceae</taxon>
        <taxon>Telluria group</taxon>
        <taxon>Massilia</taxon>
    </lineage>
</organism>
<sequence length="79" mass="9256">MLTIEAIALVLILVLGIPNQIIDHRHRRRKAYQPGNAWAYYAQLSREGNWEGRFMMWSTYVGIAFVVFVICHMFYALSH</sequence>
<keyword evidence="1" id="KW-1133">Transmembrane helix</keyword>
<dbReference type="Proteomes" id="UP001163336">
    <property type="component" value="Chromosome"/>
</dbReference>